<dbReference type="InterPro" id="IPR027268">
    <property type="entry name" value="Peptidase_M4/M1_CTD_sf"/>
</dbReference>
<organism evidence="1 2">
    <name type="scientific">Flavobacterium haoranii</name>
    <dbReference type="NCBI Taxonomy" id="683124"/>
    <lineage>
        <taxon>Bacteria</taxon>
        <taxon>Pseudomonadati</taxon>
        <taxon>Bacteroidota</taxon>
        <taxon>Flavobacteriia</taxon>
        <taxon>Flavobacteriales</taxon>
        <taxon>Flavobacteriaceae</taxon>
        <taxon>Flavobacterium</taxon>
    </lineage>
</organism>
<keyword evidence="2" id="KW-1185">Reference proteome</keyword>
<dbReference type="EMBL" id="FQZH01000006">
    <property type="protein sequence ID" value="SHJ76467.1"/>
    <property type="molecule type" value="Genomic_DNA"/>
</dbReference>
<gene>
    <name evidence="1" type="ORF">SAMN05444337_2569</name>
</gene>
<dbReference type="AlphaFoldDB" id="A0A1M6LZ17"/>
<evidence type="ECO:0000313" key="2">
    <source>
        <dbReference type="Proteomes" id="UP000184232"/>
    </source>
</evidence>
<dbReference type="Proteomes" id="UP000184232">
    <property type="component" value="Unassembled WGS sequence"/>
</dbReference>
<protein>
    <recommendedName>
        <fullName evidence="3">Aminopeptidase</fullName>
    </recommendedName>
</protein>
<evidence type="ECO:0008006" key="3">
    <source>
        <dbReference type="Google" id="ProtNLM"/>
    </source>
</evidence>
<dbReference type="Gene3D" id="1.10.390.10">
    <property type="entry name" value="Neutral Protease Domain 2"/>
    <property type="match status" value="1"/>
</dbReference>
<proteinExistence type="predicted"/>
<evidence type="ECO:0000313" key="1">
    <source>
        <dbReference type="EMBL" id="SHJ76467.1"/>
    </source>
</evidence>
<dbReference type="STRING" id="683124.SAMN05444337_2569"/>
<reference evidence="1 2" key="1">
    <citation type="submission" date="2016-11" db="EMBL/GenBank/DDBJ databases">
        <authorList>
            <person name="Jaros S."/>
            <person name="Januszkiewicz K."/>
            <person name="Wedrychowicz H."/>
        </authorList>
    </citation>
    <scope>NUCLEOTIDE SEQUENCE [LARGE SCALE GENOMIC DNA]</scope>
    <source>
        <strain evidence="1 2">DSM 22807</strain>
    </source>
</reference>
<name>A0A1M6LZ17_9FLAO</name>
<sequence>MKHLFKILYFFCLISLGQNHQQNITATVDIENHIVKIKQEVLYFNSSSDELSLIKFQDWNNAFSSKKSAIAKRFSDEFIRSFHLATEKDRGYTEIKAWTDESFTNLNWERDEKNIEIINLKLDNPIFPFTYRKFTITYLVKIPNEKFTRYGFNGDTKLYLKDWLIAPARYENKGFIAYPNENIDDQTNALSDFKINLTLPNNYYLNSNLPITENEGNHFVLEGEKFLDATLVISKENEFTKYKNELIEVSSSLKSDRISDLQKVLAVDKLTRFVHEKLGNSSVSKILVTEEDYDKNPFYGLNQLPAFLSPFPDDFLYEIKFLKTYLNNYLKANLHLNLRKDNWIYDGIQVYVLMQYIEENYPDMKMMGNISKLKILKSYNAVNIDFNQQYNYLYMLMARKNLDQAVGEPKNRLIKFNEKIANKYRSGLNFKYLDSYLGNNIVENSIKELIENNSNCACNQYELKYILTKNSPKKIDWFFDTLVNSRELIDFRFGKVKKNDDTVEVNIINKTKTNVPISFYQLKKDSIVHQEWIENIKTDTTLVFPRNEADKLTLNYFNEIPEYNLRNNWKSLKGFFSNNRPLKFNFYRDLEEPYYSQLFYVPEFEFNIYDGLAFGMNINNKSLLNKPFTFSATPFYSSNTQSAVGKFTFMYDSNVRTEGKLYKVRYIVKGSQFHYAPEARYTNFSPIIQFFFRDPNFRVNKSEFIQLKQLYINRENSPYILEQNTENYTVFDAKYGNYQSEGTKHYSFLTDLQVANSFGKLSGEVHYRKLFENNRQITLRFFAGTFLYRDTKSDFFSFGLDRPTDYLFEHDLLGRSETTGIYSQQYIYAEGGFKSMFDTRYANQWMVTTNAAFNIWNWIQVYGDVGLFKNEYSKSKFVYDSGFHLNLVPDYFELFFPVYSSNGFELKEPNYGEKVRFVVTLTPKTLISLFTRKWF</sequence>
<accession>A0A1M6LZ17</accession>
<dbReference type="RefSeq" id="WP_084657019.1">
    <property type="nucleotide sequence ID" value="NZ_FQZH01000006.1"/>
</dbReference>